<keyword evidence="2" id="KW-0723">Serine/threonine-protein kinase</keyword>
<organism evidence="24 25">
    <name type="scientific">Rhynchospora tenuis</name>
    <dbReference type="NCBI Taxonomy" id="198213"/>
    <lineage>
        <taxon>Eukaryota</taxon>
        <taxon>Viridiplantae</taxon>
        <taxon>Streptophyta</taxon>
        <taxon>Embryophyta</taxon>
        <taxon>Tracheophyta</taxon>
        <taxon>Spermatophyta</taxon>
        <taxon>Magnoliopsida</taxon>
        <taxon>Liliopsida</taxon>
        <taxon>Poales</taxon>
        <taxon>Cyperaceae</taxon>
        <taxon>Cyperoideae</taxon>
        <taxon>Rhynchosporeae</taxon>
        <taxon>Rhynchospora</taxon>
    </lineage>
</organism>
<feature type="region of interest" description="Disordered" evidence="19">
    <location>
        <begin position="734"/>
        <end position="754"/>
    </location>
</feature>
<evidence type="ECO:0000256" key="17">
    <source>
        <dbReference type="PROSITE-ProRule" id="PRU00076"/>
    </source>
</evidence>
<comment type="caution">
    <text evidence="17">Lacks conserved residue(s) required for the propagation of feature annotation.</text>
</comment>
<dbReference type="EMBL" id="JAMRDG010000002">
    <property type="protein sequence ID" value="KAJ3687881.1"/>
    <property type="molecule type" value="Genomic_DNA"/>
</dbReference>
<dbReference type="PROSITE" id="PS50026">
    <property type="entry name" value="EGF_3"/>
    <property type="match status" value="1"/>
</dbReference>
<dbReference type="AlphaFoldDB" id="A0AAD5Z6P9"/>
<evidence type="ECO:0000313" key="25">
    <source>
        <dbReference type="Proteomes" id="UP001210211"/>
    </source>
</evidence>
<evidence type="ECO:0000256" key="3">
    <source>
        <dbReference type="ARBA" id="ARBA00022536"/>
    </source>
</evidence>
<keyword evidence="11 18" id="KW-0067">ATP-binding</keyword>
<dbReference type="GO" id="GO:0004674">
    <property type="term" value="F:protein serine/threonine kinase activity"/>
    <property type="evidence" value="ECO:0007669"/>
    <property type="project" value="UniProtKB-KW"/>
</dbReference>
<dbReference type="InterPro" id="IPR001881">
    <property type="entry name" value="EGF-like_Ca-bd_dom"/>
</dbReference>
<dbReference type="FunFam" id="2.10.25.10:FF:000038">
    <property type="entry name" value="Fibrillin 2"/>
    <property type="match status" value="1"/>
</dbReference>
<dbReference type="Pfam" id="PF13947">
    <property type="entry name" value="GUB_WAK_bind"/>
    <property type="match status" value="1"/>
</dbReference>
<feature type="compositionally biased region" description="Polar residues" evidence="19">
    <location>
        <begin position="745"/>
        <end position="754"/>
    </location>
</feature>
<protein>
    <recommendedName>
        <fullName evidence="26">Protein kinase domain-containing protein</fullName>
    </recommendedName>
</protein>
<dbReference type="CDD" id="cd00054">
    <property type="entry name" value="EGF_CA"/>
    <property type="match status" value="1"/>
</dbReference>
<dbReference type="InterPro" id="IPR025287">
    <property type="entry name" value="WAK_GUB"/>
</dbReference>
<dbReference type="InterPro" id="IPR017441">
    <property type="entry name" value="Protein_kinase_ATP_BS"/>
</dbReference>
<dbReference type="Proteomes" id="UP001210211">
    <property type="component" value="Unassembled WGS sequence"/>
</dbReference>
<dbReference type="Gene3D" id="3.30.200.20">
    <property type="entry name" value="Phosphorylase Kinase, domain 1"/>
    <property type="match status" value="1"/>
</dbReference>
<dbReference type="GO" id="GO:0007166">
    <property type="term" value="P:cell surface receptor signaling pathway"/>
    <property type="evidence" value="ECO:0007669"/>
    <property type="project" value="InterPro"/>
</dbReference>
<dbReference type="FunFam" id="1.10.510.10:FF:000084">
    <property type="entry name" value="Wall-associated receptor kinase 2"/>
    <property type="match status" value="1"/>
</dbReference>
<dbReference type="GO" id="GO:0005524">
    <property type="term" value="F:ATP binding"/>
    <property type="evidence" value="ECO:0007669"/>
    <property type="project" value="UniProtKB-UniRule"/>
</dbReference>
<keyword evidence="7 21" id="KW-0732">Signal</keyword>
<feature type="domain" description="Protein kinase" evidence="22">
    <location>
        <begin position="435"/>
        <end position="717"/>
    </location>
</feature>
<dbReference type="Gene3D" id="2.10.25.10">
    <property type="entry name" value="Laminin"/>
    <property type="match status" value="1"/>
</dbReference>
<feature type="transmembrane region" description="Helical" evidence="20">
    <location>
        <begin position="355"/>
        <end position="378"/>
    </location>
</feature>
<reference evidence="24 25" key="1">
    <citation type="journal article" date="2022" name="Cell">
        <title>Repeat-based holocentromeres influence genome architecture and karyotype evolution.</title>
        <authorList>
            <person name="Hofstatter P.G."/>
            <person name="Thangavel G."/>
            <person name="Lux T."/>
            <person name="Neumann P."/>
            <person name="Vondrak T."/>
            <person name="Novak P."/>
            <person name="Zhang M."/>
            <person name="Costa L."/>
            <person name="Castellani M."/>
            <person name="Scott A."/>
            <person name="Toegelov H."/>
            <person name="Fuchs J."/>
            <person name="Mata-Sucre Y."/>
            <person name="Dias Y."/>
            <person name="Vanzela A.L.L."/>
            <person name="Huettel B."/>
            <person name="Almeida C.C.S."/>
            <person name="Simkova H."/>
            <person name="Souza G."/>
            <person name="Pedrosa-Harand A."/>
            <person name="Macas J."/>
            <person name="Mayer K.F.X."/>
            <person name="Houben A."/>
            <person name="Marques A."/>
        </authorList>
    </citation>
    <scope>NUCLEOTIDE SEQUENCE [LARGE SCALE GENOMIC DNA]</scope>
    <source>
        <strain evidence="24">RhyTen1mFocal</strain>
    </source>
</reference>
<dbReference type="InterPro" id="IPR045274">
    <property type="entry name" value="WAK-like"/>
</dbReference>
<dbReference type="InterPro" id="IPR049883">
    <property type="entry name" value="NOTCH1_EGF-like"/>
</dbReference>
<evidence type="ECO:0000256" key="5">
    <source>
        <dbReference type="ARBA" id="ARBA00022679"/>
    </source>
</evidence>
<dbReference type="PANTHER" id="PTHR27005:SF283">
    <property type="entry name" value="OS02G0633066 PROTEIN"/>
    <property type="match status" value="1"/>
</dbReference>
<keyword evidence="5" id="KW-0808">Transferase</keyword>
<evidence type="ECO:0000256" key="13">
    <source>
        <dbReference type="ARBA" id="ARBA00023136"/>
    </source>
</evidence>
<keyword evidence="12 20" id="KW-1133">Transmembrane helix</keyword>
<evidence type="ECO:0000259" key="22">
    <source>
        <dbReference type="PROSITE" id="PS50011"/>
    </source>
</evidence>
<dbReference type="PROSITE" id="PS50011">
    <property type="entry name" value="PROTEIN_KINASE_DOM"/>
    <property type="match status" value="1"/>
</dbReference>
<dbReference type="PROSITE" id="PS01187">
    <property type="entry name" value="EGF_CA"/>
    <property type="match status" value="1"/>
</dbReference>
<keyword evidence="10" id="KW-0418">Kinase</keyword>
<sequence length="754" mass="84834">MASVRQLQYFLFLILISPLPTAFTAVTLKNSLPGCPAKCGNITVPYPFGMGAGCFREGFNVTCNESTVPPRAFLSPYSNKFYDVQLMDINITSAEARAKNKNIGYTCYNATNRIGIMTLYFHKAFLFSFRRNIFIAIGCNALAYIAMNDEFYKLGCISNCKLKNSTTGDGGSCNGLGCCQTAIPAGISEYIVDWGNMHNLAWWFNPCNYAMLVEDGWYEFHVRDLNGLDFYERNKNGVPVVLEWAIRDNGTCQDGVEKSPKAACLSNHSFCYNTRNGEGYLCQCIQGYEGNPYLPDGCIDIDECKSLDKYPCSANAICINTDGNFTCSCVKGTYGNPYVEDGNCIKKPEKFPYRLAIGLAVGLGVGTGFSTFLLYFAIRKRIKLLENSKKENMKQKFFNQNKGFLLQQRIASDEDATQRLRIYRLDELETATNRFDKALILGQGGHGEVYKGILSDQRVVAIKKSKIADQAEIDQFINEVVILSQVNHRNVVKLYGCCLEAEVPLLVYEFISNGTLFDHLHAEPCSLTWRHRLRIMLEAARAIAYLHSSASISVFHRDVKSSNILLDSYFTPKISDFGASRCVQLDQTGITTGIQGTFGYLDPEYYYTGRLTPKSDVYSFGVILAELLTREKPNSVLFEGGNLVVYFTSAMRENRLFEILDPQVALNEDQRTELKAVANLADMCMRMKGEERPTMKEVEIRLEVLWQSSHNHEHPFTSQNLVKRKLMHPDITGGDDTIRPYSFEQEVSPSNFSQ</sequence>
<dbReference type="GO" id="GO:0005509">
    <property type="term" value="F:calcium ion binding"/>
    <property type="evidence" value="ECO:0007669"/>
    <property type="project" value="InterPro"/>
</dbReference>
<dbReference type="SUPFAM" id="SSF56112">
    <property type="entry name" value="Protein kinase-like (PK-like)"/>
    <property type="match status" value="1"/>
</dbReference>
<evidence type="ECO:0000256" key="4">
    <source>
        <dbReference type="ARBA" id="ARBA00022553"/>
    </source>
</evidence>
<gene>
    <name evidence="24" type="ORF">LUZ61_017045</name>
</gene>
<dbReference type="PROSITE" id="PS00108">
    <property type="entry name" value="PROTEIN_KINASE_ST"/>
    <property type="match status" value="1"/>
</dbReference>
<dbReference type="GO" id="GO:0030247">
    <property type="term" value="F:polysaccharide binding"/>
    <property type="evidence" value="ECO:0007669"/>
    <property type="project" value="InterPro"/>
</dbReference>
<evidence type="ECO:0000256" key="7">
    <source>
        <dbReference type="ARBA" id="ARBA00022729"/>
    </source>
</evidence>
<evidence type="ECO:0000256" key="10">
    <source>
        <dbReference type="ARBA" id="ARBA00022777"/>
    </source>
</evidence>
<evidence type="ECO:0000256" key="19">
    <source>
        <dbReference type="SAM" id="MobiDB-lite"/>
    </source>
</evidence>
<evidence type="ECO:0000256" key="15">
    <source>
        <dbReference type="ARBA" id="ARBA00023180"/>
    </source>
</evidence>
<accession>A0AAD5Z6P9</accession>
<keyword evidence="8" id="KW-0677">Repeat</keyword>
<evidence type="ECO:0000256" key="9">
    <source>
        <dbReference type="ARBA" id="ARBA00022741"/>
    </source>
</evidence>
<dbReference type="InterPro" id="IPR018097">
    <property type="entry name" value="EGF_Ca-bd_CS"/>
</dbReference>
<dbReference type="SMART" id="SM00179">
    <property type="entry name" value="EGF_CA"/>
    <property type="match status" value="1"/>
</dbReference>
<dbReference type="SMART" id="SM00181">
    <property type="entry name" value="EGF"/>
    <property type="match status" value="2"/>
</dbReference>
<keyword evidence="4" id="KW-0597">Phosphoprotein</keyword>
<evidence type="ECO:0000256" key="2">
    <source>
        <dbReference type="ARBA" id="ARBA00022527"/>
    </source>
</evidence>
<dbReference type="PANTHER" id="PTHR27005">
    <property type="entry name" value="WALL-ASSOCIATED RECEPTOR KINASE-LIKE 21"/>
    <property type="match status" value="1"/>
</dbReference>
<dbReference type="FunFam" id="3.30.200.20:FF:000043">
    <property type="entry name" value="Wall-associated receptor kinase 2"/>
    <property type="match status" value="1"/>
</dbReference>
<keyword evidence="13 20" id="KW-0472">Membrane</keyword>
<dbReference type="Gene3D" id="1.10.510.10">
    <property type="entry name" value="Transferase(Phosphotransferase) domain 1"/>
    <property type="match status" value="1"/>
</dbReference>
<keyword evidence="25" id="KW-1185">Reference proteome</keyword>
<evidence type="ECO:0000256" key="11">
    <source>
        <dbReference type="ARBA" id="ARBA00022840"/>
    </source>
</evidence>
<dbReference type="Pfam" id="PF07645">
    <property type="entry name" value="EGF_CA"/>
    <property type="match status" value="1"/>
</dbReference>
<keyword evidence="15" id="KW-0325">Glycoprotein</keyword>
<dbReference type="GO" id="GO:0005886">
    <property type="term" value="C:plasma membrane"/>
    <property type="evidence" value="ECO:0007669"/>
    <property type="project" value="TreeGrafter"/>
</dbReference>
<dbReference type="PROSITE" id="PS00010">
    <property type="entry name" value="ASX_HYDROXYL"/>
    <property type="match status" value="1"/>
</dbReference>
<dbReference type="InterPro" id="IPR011009">
    <property type="entry name" value="Kinase-like_dom_sf"/>
</dbReference>
<proteinExistence type="predicted"/>
<dbReference type="InterPro" id="IPR000742">
    <property type="entry name" value="EGF"/>
</dbReference>
<feature type="domain" description="EGF-like" evidence="23">
    <location>
        <begin position="300"/>
        <end position="340"/>
    </location>
</feature>
<evidence type="ECO:0000256" key="20">
    <source>
        <dbReference type="SAM" id="Phobius"/>
    </source>
</evidence>
<evidence type="ECO:0000256" key="6">
    <source>
        <dbReference type="ARBA" id="ARBA00022692"/>
    </source>
</evidence>
<evidence type="ECO:0000256" key="21">
    <source>
        <dbReference type="SAM" id="SignalP"/>
    </source>
</evidence>
<evidence type="ECO:0008006" key="26">
    <source>
        <dbReference type="Google" id="ProtNLM"/>
    </source>
</evidence>
<dbReference type="InterPro" id="IPR001245">
    <property type="entry name" value="Ser-Thr/Tyr_kinase_cat_dom"/>
</dbReference>
<dbReference type="InterPro" id="IPR000152">
    <property type="entry name" value="EGF-type_Asp/Asn_hydroxyl_site"/>
</dbReference>
<evidence type="ECO:0000256" key="1">
    <source>
        <dbReference type="ARBA" id="ARBA00004479"/>
    </source>
</evidence>
<keyword evidence="9 18" id="KW-0547">Nucleotide-binding</keyword>
<comment type="function">
    <text evidence="16">Serine/threonine-protein kinase that may function as a signaling receptor of extracellular matrix component. Binding to pectin may have significance in the control of cell expansion, morphogenesis and development.</text>
</comment>
<dbReference type="PROSITE" id="PS00107">
    <property type="entry name" value="PROTEIN_KINASE_ATP"/>
    <property type="match status" value="1"/>
</dbReference>
<name>A0AAD5Z6P9_9POAL</name>
<comment type="caution">
    <text evidence="24">The sequence shown here is derived from an EMBL/GenBank/DDBJ whole genome shotgun (WGS) entry which is preliminary data.</text>
</comment>
<dbReference type="SMART" id="SM00220">
    <property type="entry name" value="S_TKc"/>
    <property type="match status" value="1"/>
</dbReference>
<feature type="chain" id="PRO_5042296046" description="Protein kinase domain-containing protein" evidence="21">
    <location>
        <begin position="25"/>
        <end position="754"/>
    </location>
</feature>
<evidence type="ECO:0000256" key="18">
    <source>
        <dbReference type="PROSITE-ProRule" id="PRU10141"/>
    </source>
</evidence>
<evidence type="ECO:0000256" key="8">
    <source>
        <dbReference type="ARBA" id="ARBA00022737"/>
    </source>
</evidence>
<evidence type="ECO:0000256" key="16">
    <source>
        <dbReference type="ARBA" id="ARBA00058961"/>
    </source>
</evidence>
<keyword evidence="6 20" id="KW-0812">Transmembrane</keyword>
<evidence type="ECO:0000256" key="12">
    <source>
        <dbReference type="ARBA" id="ARBA00022989"/>
    </source>
</evidence>
<keyword evidence="14" id="KW-1015">Disulfide bond</keyword>
<evidence type="ECO:0000256" key="14">
    <source>
        <dbReference type="ARBA" id="ARBA00023157"/>
    </source>
</evidence>
<dbReference type="SUPFAM" id="SSF57196">
    <property type="entry name" value="EGF/Laminin"/>
    <property type="match status" value="1"/>
</dbReference>
<keyword evidence="3 17" id="KW-0245">EGF-like domain</keyword>
<dbReference type="InterPro" id="IPR008271">
    <property type="entry name" value="Ser/Thr_kinase_AS"/>
</dbReference>
<dbReference type="InterPro" id="IPR000719">
    <property type="entry name" value="Prot_kinase_dom"/>
</dbReference>
<feature type="signal peptide" evidence="21">
    <location>
        <begin position="1"/>
        <end position="24"/>
    </location>
</feature>
<evidence type="ECO:0000259" key="23">
    <source>
        <dbReference type="PROSITE" id="PS50026"/>
    </source>
</evidence>
<evidence type="ECO:0000313" key="24">
    <source>
        <dbReference type="EMBL" id="KAJ3687881.1"/>
    </source>
</evidence>
<dbReference type="Pfam" id="PF07714">
    <property type="entry name" value="PK_Tyr_Ser-Thr"/>
    <property type="match status" value="1"/>
</dbReference>
<comment type="subcellular location">
    <subcellularLocation>
        <location evidence="1">Membrane</location>
        <topology evidence="1">Single-pass type I membrane protein</topology>
    </subcellularLocation>
</comment>
<dbReference type="CDD" id="cd14066">
    <property type="entry name" value="STKc_IRAK"/>
    <property type="match status" value="1"/>
</dbReference>
<feature type="binding site" evidence="18">
    <location>
        <position position="464"/>
    </location>
    <ligand>
        <name>ATP</name>
        <dbReference type="ChEBI" id="CHEBI:30616"/>
    </ligand>
</feature>